<dbReference type="STRING" id="169760.PSTEL_09585"/>
<dbReference type="RefSeq" id="WP_038694743.1">
    <property type="nucleotide sequence ID" value="NZ_CP009286.1"/>
</dbReference>
<dbReference type="KEGG" id="pste:PSTEL_09585"/>
<evidence type="ECO:0000313" key="1">
    <source>
        <dbReference type="EMBL" id="AIQ63301.1"/>
    </source>
</evidence>
<dbReference type="EMBL" id="CP009286">
    <property type="protein sequence ID" value="AIQ63301.1"/>
    <property type="molecule type" value="Genomic_DNA"/>
</dbReference>
<name>A0A089LP23_9BACL</name>
<proteinExistence type="predicted"/>
<sequence>MELAVKEWVFNPGLKNMVVSVNGLDEEGDKVNIKGLVVEVKGDAMEVRSIYDPQTLSTFYLHEFGEEHGLKLEAWDAGPTAYEVSEEYRNRWDEEDGAAQDAS</sequence>
<dbReference type="Proteomes" id="UP000029507">
    <property type="component" value="Chromosome"/>
</dbReference>
<dbReference type="OrthoDB" id="2667143at2"/>
<accession>A0A089LP23</accession>
<protein>
    <submittedName>
        <fullName evidence="1">Uncharacterized protein</fullName>
    </submittedName>
</protein>
<evidence type="ECO:0000313" key="2">
    <source>
        <dbReference type="Proteomes" id="UP000029507"/>
    </source>
</evidence>
<dbReference type="AlphaFoldDB" id="A0A089LP23"/>
<reference evidence="1 2" key="1">
    <citation type="submission" date="2014-08" db="EMBL/GenBank/DDBJ databases">
        <title>Comparative genomics of the Paenibacillus odorifer group.</title>
        <authorList>
            <person name="den Bakker H.C."/>
            <person name="Tsai Y.-C."/>
            <person name="Martin N."/>
            <person name="Korlach J."/>
            <person name="Wiedmann M."/>
        </authorList>
    </citation>
    <scope>NUCLEOTIDE SEQUENCE [LARGE SCALE GENOMIC DNA]</scope>
    <source>
        <strain evidence="1 2">DSM 14472</strain>
    </source>
</reference>
<keyword evidence="2" id="KW-1185">Reference proteome</keyword>
<gene>
    <name evidence="1" type="ORF">PSTEL_09585</name>
</gene>
<organism evidence="1 2">
    <name type="scientific">Paenibacillus stellifer</name>
    <dbReference type="NCBI Taxonomy" id="169760"/>
    <lineage>
        <taxon>Bacteria</taxon>
        <taxon>Bacillati</taxon>
        <taxon>Bacillota</taxon>
        <taxon>Bacilli</taxon>
        <taxon>Bacillales</taxon>
        <taxon>Paenibacillaceae</taxon>
        <taxon>Paenibacillus</taxon>
    </lineage>
</organism>
<dbReference type="HOGENOM" id="CLU_2261003_0_0_9"/>